<reference evidence="2" key="1">
    <citation type="submission" date="2016-10" db="EMBL/GenBank/DDBJ databases">
        <authorList>
            <person name="Varghese N."/>
            <person name="Submissions S."/>
        </authorList>
    </citation>
    <scope>NUCLEOTIDE SEQUENCE [LARGE SCALE GENOMIC DNA]</scope>
    <source>
        <strain evidence="2">DSM 25329</strain>
    </source>
</reference>
<dbReference type="EMBL" id="FNAN01000005">
    <property type="protein sequence ID" value="SDE42710.1"/>
    <property type="molecule type" value="Genomic_DNA"/>
</dbReference>
<protein>
    <submittedName>
        <fullName evidence="1">Uncharacterized protein</fullName>
    </submittedName>
</protein>
<evidence type="ECO:0000313" key="2">
    <source>
        <dbReference type="Proteomes" id="UP000198748"/>
    </source>
</evidence>
<keyword evidence="2" id="KW-1185">Reference proteome</keyword>
<proteinExistence type="predicted"/>
<dbReference type="AlphaFoldDB" id="A0A1G7CVD3"/>
<gene>
    <name evidence="1" type="ORF">SAMN04487996_10516</name>
</gene>
<dbReference type="Proteomes" id="UP000198748">
    <property type="component" value="Unassembled WGS sequence"/>
</dbReference>
<sequence>MGLFNSPSIRLITNIMCIPFKRIVNHSLLLLFIATTCSLVISCTSVRQTPKILDEDVPNVHLAYQVQQIEIVDKRRNVSAGEMKIPKFSTPKSYTRHSPAVTVEHRQEIEDFFNHNIKGSGPSVQAIVVLVDAYKEFSATAMTERERSHVRMEITLYDSTTDKPLVFCESTADFGVESLDADQKKTEKIYRYVLRQAIYKCFKSIAMNDDEE</sequence>
<organism evidence="1 2">
    <name type="scientific">Dyadobacter soli</name>
    <dbReference type="NCBI Taxonomy" id="659014"/>
    <lineage>
        <taxon>Bacteria</taxon>
        <taxon>Pseudomonadati</taxon>
        <taxon>Bacteroidota</taxon>
        <taxon>Cytophagia</taxon>
        <taxon>Cytophagales</taxon>
        <taxon>Spirosomataceae</taxon>
        <taxon>Dyadobacter</taxon>
    </lineage>
</organism>
<name>A0A1G7CVD3_9BACT</name>
<evidence type="ECO:0000313" key="1">
    <source>
        <dbReference type="EMBL" id="SDE42710.1"/>
    </source>
</evidence>
<accession>A0A1G7CVD3</accession>